<evidence type="ECO:0000256" key="1">
    <source>
        <dbReference type="ARBA" id="ARBA00022741"/>
    </source>
</evidence>
<feature type="domain" description="SF3 helicase" evidence="4">
    <location>
        <begin position="579"/>
        <end position="741"/>
    </location>
</feature>
<dbReference type="GO" id="GO:0005524">
    <property type="term" value="F:ATP binding"/>
    <property type="evidence" value="ECO:0007669"/>
    <property type="project" value="UniProtKB-KW"/>
</dbReference>
<organism evidence="5">
    <name type="scientific">viral metagenome</name>
    <dbReference type="NCBI Taxonomy" id="1070528"/>
    <lineage>
        <taxon>unclassified sequences</taxon>
        <taxon>metagenomes</taxon>
        <taxon>organismal metagenomes</taxon>
    </lineage>
</organism>
<keyword evidence="2" id="KW-0378">Hydrolase</keyword>
<proteinExistence type="predicted"/>
<evidence type="ECO:0000256" key="2">
    <source>
        <dbReference type="ARBA" id="ARBA00022801"/>
    </source>
</evidence>
<dbReference type="InterPro" id="IPR051620">
    <property type="entry name" value="ORF904-like_C"/>
</dbReference>
<dbReference type="GO" id="GO:0016817">
    <property type="term" value="F:hydrolase activity, acting on acid anhydrides"/>
    <property type="evidence" value="ECO:0007669"/>
    <property type="project" value="InterPro"/>
</dbReference>
<evidence type="ECO:0000256" key="3">
    <source>
        <dbReference type="ARBA" id="ARBA00022840"/>
    </source>
</evidence>
<dbReference type="InterPro" id="IPR014015">
    <property type="entry name" value="Helicase_SF3_DNA-vir"/>
</dbReference>
<reference evidence="5" key="1">
    <citation type="journal article" date="2020" name="Nature">
        <title>Giant virus diversity and host interactions through global metagenomics.</title>
        <authorList>
            <person name="Schulz F."/>
            <person name="Roux S."/>
            <person name="Paez-Espino D."/>
            <person name="Jungbluth S."/>
            <person name="Walsh D.A."/>
            <person name="Denef V.J."/>
            <person name="McMahon K.D."/>
            <person name="Konstantinidis K.T."/>
            <person name="Eloe-Fadrosh E.A."/>
            <person name="Kyrpides N.C."/>
            <person name="Woyke T."/>
        </authorList>
    </citation>
    <scope>NUCLEOTIDE SEQUENCE</scope>
    <source>
        <strain evidence="5">GVMAG-M-3300023179-107</strain>
    </source>
</reference>
<dbReference type="EMBL" id="MN739708">
    <property type="protein sequence ID" value="QHT22207.1"/>
    <property type="molecule type" value="Genomic_DNA"/>
</dbReference>
<dbReference type="Pfam" id="PF08707">
    <property type="entry name" value="PriCT_2"/>
    <property type="match status" value="1"/>
</dbReference>
<keyword evidence="1" id="KW-0547">Nucleotide-binding</keyword>
<evidence type="ECO:0000259" key="4">
    <source>
        <dbReference type="PROSITE" id="PS51206"/>
    </source>
</evidence>
<name>A0A6C0DZ83_9ZZZZ</name>
<dbReference type="PROSITE" id="PS51206">
    <property type="entry name" value="SF3_HELICASE_1"/>
    <property type="match status" value="1"/>
</dbReference>
<dbReference type="SMART" id="SM00885">
    <property type="entry name" value="D5_N"/>
    <property type="match status" value="1"/>
</dbReference>
<dbReference type="AlphaFoldDB" id="A0A6C0DZ83"/>
<dbReference type="InterPro" id="IPR014818">
    <property type="entry name" value="Phage/plasmid_primase_P4_C"/>
</dbReference>
<protein>
    <recommendedName>
        <fullName evidence="4">SF3 helicase domain-containing protein</fullName>
    </recommendedName>
</protein>
<sequence>MQLNIYKKKIDVLNSKVEGDVVAALGYDKYFTVKSHAELMQKIKEDSNKCFFEHVGKNSYITMYFDLDISKDKQPEHYENYSELISQLKECVVSNFKDSVLKWIILQSHCAEKRSFHIIVRISDINGNNIYFRNCNELKQYVTANILCNSKLSEIVDLSVYRDGLFRTLYSSKPKETRPFVKSSMSDDFDDVESFVTFTQEPYTFYSASLIKPKVHGRLEIAQEMLEKIDISKTYDEWMHIGFSLIDYCREYDIDLEVGLELFDNYSKRNIDKYDKRNTAKQWNDWTTRDYDGPKITRGTLLKKFKQKEPERYNEMNLAATIDTDILKELDVISNNSSVKIHDIKHFEIVNKNKASIQALMESKGLHPIHDYVSKNCKNASLYSECDRNGYKICCRNCDFEYPPGNIPVDRSLAPTVFNLLIINKDDNINNKDTSQVAQKIITYKNLIYTIDNKWYLYNDTSGIYENKIDLEIMNEMERVVQTMSDEGFEEEWFNWIHKVNYKENLLKEMKIKCFKRVELDDDDYLLGFEEGVLDLRTCEFRRGAAYEYVTMKCGVPYEDDVDTSLADEVLSGIFPDEEERNYALCKFALCLEGYNREQMITFCYSHTASNGKSYIMERLRQALGDYSGTFPVTMLTGKMKGAGEANSSLVDFNKKRFMYCSEPEAGSKLNTNFVKLLTGDRIKARGLYSEKDIEISPTYNIYICCNTLPNFDVYDEGIARRIRLIEYKTRFCDNPKKKNDRKLKKYSKEEELEIAKGLLKLLVDKYKVLRRNNYKYNEPKSFLSMRKLYLNDNKDVLTDILQEHFERGGDKDYVKMSEIKTALKAGGIKEKDVITIQKIVEETFEDVEYIIDSSINSERVRRAFIGLKYK</sequence>
<dbReference type="InterPro" id="IPR014819">
    <property type="entry name" value="PriCT_2"/>
</dbReference>
<keyword evidence="3" id="KW-0067">ATP-binding</keyword>
<dbReference type="Pfam" id="PF08706">
    <property type="entry name" value="D5_N"/>
    <property type="match status" value="1"/>
</dbReference>
<dbReference type="PANTHER" id="PTHR35372:SF2">
    <property type="entry name" value="SF3 HELICASE DOMAIN-CONTAINING PROTEIN"/>
    <property type="match status" value="1"/>
</dbReference>
<dbReference type="Gene3D" id="3.40.50.300">
    <property type="entry name" value="P-loop containing nucleotide triphosphate hydrolases"/>
    <property type="match status" value="1"/>
</dbReference>
<dbReference type="InterPro" id="IPR027417">
    <property type="entry name" value="P-loop_NTPase"/>
</dbReference>
<evidence type="ECO:0000313" key="5">
    <source>
        <dbReference type="EMBL" id="QHT22207.1"/>
    </source>
</evidence>
<accession>A0A6C0DZ83</accession>
<dbReference type="PANTHER" id="PTHR35372">
    <property type="entry name" value="ATP BINDING PROTEIN-RELATED"/>
    <property type="match status" value="1"/>
</dbReference>